<keyword evidence="7" id="KW-0732">Signal</keyword>
<comment type="cofactor">
    <cofactor evidence="1">
        <name>Zn(2+)</name>
        <dbReference type="ChEBI" id="CHEBI:29105"/>
    </cofactor>
</comment>
<dbReference type="InterPro" id="IPR024079">
    <property type="entry name" value="MetalloPept_cat_dom_sf"/>
</dbReference>
<proteinExistence type="predicted"/>
<evidence type="ECO:0000256" key="7">
    <source>
        <dbReference type="SAM" id="SignalP"/>
    </source>
</evidence>
<dbReference type="InterPro" id="IPR000718">
    <property type="entry name" value="Peptidase_M13"/>
</dbReference>
<evidence type="ECO:0000256" key="5">
    <source>
        <dbReference type="ARBA" id="ARBA00022833"/>
    </source>
</evidence>
<dbReference type="SUPFAM" id="SSF55486">
    <property type="entry name" value="Metalloproteases ('zincins'), catalytic domain"/>
    <property type="match status" value="1"/>
</dbReference>
<dbReference type="InterPro" id="IPR042089">
    <property type="entry name" value="Peptidase_M13_dom_2"/>
</dbReference>
<feature type="domain" description="Peptidase M13 C-terminal" evidence="8">
    <location>
        <begin position="447"/>
        <end position="642"/>
    </location>
</feature>
<evidence type="ECO:0000256" key="4">
    <source>
        <dbReference type="ARBA" id="ARBA00022801"/>
    </source>
</evidence>
<dbReference type="Gene3D" id="1.10.1380.10">
    <property type="entry name" value="Neutral endopeptidase , domain2"/>
    <property type="match status" value="1"/>
</dbReference>
<dbReference type="PANTHER" id="PTHR11733:SF241">
    <property type="entry name" value="GH26575P-RELATED"/>
    <property type="match status" value="1"/>
</dbReference>
<evidence type="ECO:0000313" key="10">
    <source>
        <dbReference type="EMBL" id="MCK7594980.1"/>
    </source>
</evidence>
<dbReference type="Pfam" id="PF05649">
    <property type="entry name" value="Peptidase_M13_N"/>
    <property type="match status" value="1"/>
</dbReference>
<evidence type="ECO:0000259" key="8">
    <source>
        <dbReference type="Pfam" id="PF01431"/>
    </source>
</evidence>
<reference evidence="10" key="1">
    <citation type="submission" date="2022-04" db="EMBL/GenBank/DDBJ databases">
        <title>Lysobacter sp. CAU 1642 isolated from sea sand.</title>
        <authorList>
            <person name="Kim W."/>
        </authorList>
    </citation>
    <scope>NUCLEOTIDE SEQUENCE</scope>
    <source>
        <strain evidence="10">CAU 1642</strain>
    </source>
</reference>
<dbReference type="PRINTS" id="PR00786">
    <property type="entry name" value="NEPRILYSIN"/>
</dbReference>
<keyword evidence="4" id="KW-0378">Hydrolase</keyword>
<feature type="signal peptide" evidence="7">
    <location>
        <begin position="1"/>
        <end position="21"/>
    </location>
</feature>
<dbReference type="PROSITE" id="PS51885">
    <property type="entry name" value="NEPRILYSIN"/>
    <property type="match status" value="1"/>
</dbReference>
<keyword evidence="2" id="KW-0645">Protease</keyword>
<dbReference type="Gene3D" id="3.40.390.10">
    <property type="entry name" value="Collagenase (Catalytic Domain)"/>
    <property type="match status" value="1"/>
</dbReference>
<evidence type="ECO:0000313" key="11">
    <source>
        <dbReference type="Proteomes" id="UP001431449"/>
    </source>
</evidence>
<organism evidence="10 11">
    <name type="scientific">Pseudomarimonas salicorniae</name>
    <dbReference type="NCBI Taxonomy" id="2933270"/>
    <lineage>
        <taxon>Bacteria</taxon>
        <taxon>Pseudomonadati</taxon>
        <taxon>Pseudomonadota</taxon>
        <taxon>Gammaproteobacteria</taxon>
        <taxon>Lysobacterales</taxon>
        <taxon>Lysobacteraceae</taxon>
        <taxon>Pseudomarimonas</taxon>
    </lineage>
</organism>
<evidence type="ECO:0000256" key="6">
    <source>
        <dbReference type="ARBA" id="ARBA00023049"/>
    </source>
</evidence>
<evidence type="ECO:0000256" key="1">
    <source>
        <dbReference type="ARBA" id="ARBA00001947"/>
    </source>
</evidence>
<protein>
    <submittedName>
        <fullName evidence="10">M13 family metallopeptidase</fullName>
    </submittedName>
</protein>
<keyword evidence="5" id="KW-0862">Zinc</keyword>
<dbReference type="Proteomes" id="UP001431449">
    <property type="component" value="Unassembled WGS sequence"/>
</dbReference>
<keyword evidence="6" id="KW-0482">Metalloprotease</keyword>
<keyword evidence="3" id="KW-0479">Metal-binding</keyword>
<dbReference type="CDD" id="cd08662">
    <property type="entry name" value="M13"/>
    <property type="match status" value="1"/>
</dbReference>
<dbReference type="Pfam" id="PF01431">
    <property type="entry name" value="Peptidase_M13"/>
    <property type="match status" value="1"/>
</dbReference>
<accession>A0ABT0GK96</accession>
<dbReference type="InterPro" id="IPR018497">
    <property type="entry name" value="Peptidase_M13_C"/>
</dbReference>
<dbReference type="RefSeq" id="WP_248210690.1">
    <property type="nucleotide sequence ID" value="NZ_JALNMH010000012.1"/>
</dbReference>
<gene>
    <name evidence="10" type="ORF">M0G41_15025</name>
</gene>
<evidence type="ECO:0000256" key="2">
    <source>
        <dbReference type="ARBA" id="ARBA00022670"/>
    </source>
</evidence>
<dbReference type="PANTHER" id="PTHR11733">
    <property type="entry name" value="ZINC METALLOPROTEASE FAMILY M13 NEPRILYSIN-RELATED"/>
    <property type="match status" value="1"/>
</dbReference>
<name>A0ABT0GK96_9GAMM</name>
<sequence length="655" mass="72080">MAAIRLTLLLAATLASSQTDALEKLDPRDFATEVAACTDLYQFANGGWLKNTPVPADASRINRFSELKSAVRGQRIALLQAIMREPTDPLDTPIALLARSTLDENLLRAARDTTLAALLPALQGFEHRDQVPELLRAYQERGIPVLVRFSAGSKKDVLRITAQPLGLPDPAFYTRQDAPTREWLGRYRAYIESLLPLVGSTDPASDSAWVIDLESRVAAAATAPAPETLSLRDLERRFPLLDLRKLIRAKGLDGYRSIELAGADQLLAVERLVKELHPVQWRAWLRFRLAHLLAPYLDAPFREPYERFVRRGLHGSEPPATAEDRALEIVELWLGDAFAQRYIDTYFDAARQEAARTLFGELRESLALAIPAQTRWSEETRETALAKLKALELDLRIPGQRPDLASLTLDAGTLVGNVLAINRWQPRHGGGFLPGGQTDALRPQLGYLREQNRLLASPGLWQAPLFDPAAEPAVRYGGIGALLAHELAHGFDLGGASFNAKGAPVAWWEEAERAAWISATQPLVAQYSAYPGLGERPLDGARLLPENVADLAGLELAWAAFRRAQADLSVPAQHALTPAQRFFVTWASLWRENASEDARRAELLHAAQAPARYRAIGPLPHLPGFAEAFGCKPGQPMLQAPSRVQLWAATEDAAQ</sequence>
<evidence type="ECO:0000256" key="3">
    <source>
        <dbReference type="ARBA" id="ARBA00022723"/>
    </source>
</evidence>
<evidence type="ECO:0000259" key="9">
    <source>
        <dbReference type="Pfam" id="PF05649"/>
    </source>
</evidence>
<keyword evidence="11" id="KW-1185">Reference proteome</keyword>
<dbReference type="EMBL" id="JALNMH010000012">
    <property type="protein sequence ID" value="MCK7594980.1"/>
    <property type="molecule type" value="Genomic_DNA"/>
</dbReference>
<feature type="chain" id="PRO_5046113032" evidence="7">
    <location>
        <begin position="22"/>
        <end position="655"/>
    </location>
</feature>
<dbReference type="InterPro" id="IPR008753">
    <property type="entry name" value="Peptidase_M13_N"/>
</dbReference>
<feature type="domain" description="Peptidase M13 N-terminal" evidence="9">
    <location>
        <begin position="37"/>
        <end position="393"/>
    </location>
</feature>
<comment type="caution">
    <text evidence="10">The sequence shown here is derived from an EMBL/GenBank/DDBJ whole genome shotgun (WGS) entry which is preliminary data.</text>
</comment>